<reference evidence="3" key="1">
    <citation type="submission" date="2021-01" db="EMBL/GenBank/DDBJ databases">
        <title>Whole genome shotgun sequence of Cellulomonas chitinilytica NBRC 110799.</title>
        <authorList>
            <person name="Komaki H."/>
            <person name="Tamura T."/>
        </authorList>
    </citation>
    <scope>NUCLEOTIDE SEQUENCE</scope>
    <source>
        <strain evidence="3">NBRC 110799</strain>
    </source>
</reference>
<keyword evidence="2" id="KW-0812">Transmembrane</keyword>
<dbReference type="Proteomes" id="UP000632740">
    <property type="component" value="Unassembled WGS sequence"/>
</dbReference>
<evidence type="ECO:0000313" key="4">
    <source>
        <dbReference type="Proteomes" id="UP000632740"/>
    </source>
</evidence>
<feature type="compositionally biased region" description="Acidic residues" evidence="1">
    <location>
        <begin position="69"/>
        <end position="78"/>
    </location>
</feature>
<organism evidence="3 4">
    <name type="scientific">Cellulomonas chitinilytica</name>
    <dbReference type="NCBI Taxonomy" id="398759"/>
    <lineage>
        <taxon>Bacteria</taxon>
        <taxon>Bacillati</taxon>
        <taxon>Actinomycetota</taxon>
        <taxon>Actinomycetes</taxon>
        <taxon>Micrococcales</taxon>
        <taxon>Cellulomonadaceae</taxon>
        <taxon>Cellulomonas</taxon>
    </lineage>
</organism>
<feature type="transmembrane region" description="Helical" evidence="2">
    <location>
        <begin position="182"/>
        <end position="200"/>
    </location>
</feature>
<keyword evidence="2" id="KW-1133">Transmembrane helix</keyword>
<feature type="compositionally biased region" description="Acidic residues" evidence="1">
    <location>
        <begin position="108"/>
        <end position="117"/>
    </location>
</feature>
<feature type="transmembrane region" description="Helical" evidence="2">
    <location>
        <begin position="206"/>
        <end position="227"/>
    </location>
</feature>
<evidence type="ECO:0000256" key="2">
    <source>
        <dbReference type="SAM" id="Phobius"/>
    </source>
</evidence>
<keyword evidence="4" id="KW-1185">Reference proteome</keyword>
<accession>A0A919U0B2</accession>
<evidence type="ECO:0000256" key="1">
    <source>
        <dbReference type="SAM" id="MobiDB-lite"/>
    </source>
</evidence>
<comment type="caution">
    <text evidence="3">The sequence shown here is derived from an EMBL/GenBank/DDBJ whole genome shotgun (WGS) entry which is preliminary data.</text>
</comment>
<proteinExistence type="predicted"/>
<feature type="region of interest" description="Disordered" evidence="1">
    <location>
        <begin position="1"/>
        <end position="119"/>
    </location>
</feature>
<dbReference type="AlphaFoldDB" id="A0A919U0B2"/>
<feature type="compositionally biased region" description="Low complexity" evidence="1">
    <location>
        <begin position="43"/>
        <end position="58"/>
    </location>
</feature>
<dbReference type="RefSeq" id="WP_203747263.1">
    <property type="nucleotide sequence ID" value="NZ_BONK01000001.1"/>
</dbReference>
<protein>
    <submittedName>
        <fullName evidence="3">Uncharacterized protein</fullName>
    </submittedName>
</protein>
<evidence type="ECO:0000313" key="3">
    <source>
        <dbReference type="EMBL" id="GIG19387.1"/>
    </source>
</evidence>
<keyword evidence="2" id="KW-0472">Membrane</keyword>
<feature type="compositionally biased region" description="Basic and acidic residues" evidence="1">
    <location>
        <begin position="1"/>
        <end position="18"/>
    </location>
</feature>
<sequence>MSTKKSRPDDGTDPRPDEDATAVLPPVDEPAEATADGQDEPTAVLPAVDDAPGAVPDAQEGPSGTAPAPDEEPLDGDVEAPAADLAEPTDQPTLVLAGDGSTVVFPEPSDDAPEPPVDDTVPLAAAAQAARPSPQPAATSTAYTAYTAQPEPAPAVAPPTAPPTALPVAPARPRPRLRVSTVVWGLVIATIGVGILAWASGFSIDLQLSVIVLLAAAGTALLVGSIVSGARSSRH</sequence>
<gene>
    <name evidence="3" type="ORF">Cch01nite_01110</name>
</gene>
<name>A0A919U0B2_9CELL</name>
<dbReference type="EMBL" id="BONK01000001">
    <property type="protein sequence ID" value="GIG19387.1"/>
    <property type="molecule type" value="Genomic_DNA"/>
</dbReference>